<dbReference type="InterPro" id="IPR002347">
    <property type="entry name" value="SDR_fam"/>
</dbReference>
<gene>
    <name evidence="3" type="ORF">ABSH63_15125</name>
</gene>
<keyword evidence="4" id="KW-1185">Reference proteome</keyword>
<protein>
    <submittedName>
        <fullName evidence="3">SDR family oxidoreductase</fullName>
    </submittedName>
</protein>
<reference evidence="3 4" key="1">
    <citation type="submission" date="2024-06" db="EMBL/GenBank/DDBJ databases">
        <authorList>
            <person name="Li Z."/>
            <person name="Jiang Y."/>
        </authorList>
    </citation>
    <scope>NUCLEOTIDE SEQUENCE [LARGE SCALE GENOMIC DNA]</scope>
    <source>
        <strain evidence="3 4">HSW-8</strain>
    </source>
</reference>
<dbReference type="RefSeq" id="WP_352890868.1">
    <property type="nucleotide sequence ID" value="NZ_JBEPIJ010000028.1"/>
</dbReference>
<dbReference type="EMBL" id="JBEPIJ010000028">
    <property type="protein sequence ID" value="MES0875330.1"/>
    <property type="molecule type" value="Genomic_DNA"/>
</dbReference>
<dbReference type="Gene3D" id="3.40.50.720">
    <property type="entry name" value="NAD(P)-binding Rossmann-like Domain"/>
    <property type="match status" value="1"/>
</dbReference>
<proteinExistence type="inferred from homology"/>
<dbReference type="SUPFAM" id="SSF51735">
    <property type="entry name" value="NAD(P)-binding Rossmann-fold domains"/>
    <property type="match status" value="1"/>
</dbReference>
<comment type="similarity">
    <text evidence="1">Belongs to the short-chain dehydrogenases/reductases (SDR) family.</text>
</comment>
<dbReference type="InterPro" id="IPR036291">
    <property type="entry name" value="NAD(P)-bd_dom_sf"/>
</dbReference>
<evidence type="ECO:0000313" key="3">
    <source>
        <dbReference type="EMBL" id="MES0875330.1"/>
    </source>
</evidence>
<dbReference type="PRINTS" id="PR00080">
    <property type="entry name" value="SDRFAMILY"/>
</dbReference>
<dbReference type="PANTHER" id="PTHR43477">
    <property type="entry name" value="DIHYDROANTICAPSIN 7-DEHYDROGENASE"/>
    <property type="match status" value="1"/>
</dbReference>
<evidence type="ECO:0000313" key="4">
    <source>
        <dbReference type="Proteomes" id="UP001465331"/>
    </source>
</evidence>
<evidence type="ECO:0000256" key="2">
    <source>
        <dbReference type="ARBA" id="ARBA00023002"/>
    </source>
</evidence>
<sequence length="239" mass="25826">MIRFDFTGKTVLVTGGAQGIGLAIASAFADAGARVHITGTRRNASDYDADLRRFDYHALDLRQPTSRATLVEAFGELDVLVGNAAHVGSEEYGIDGFCETIEANLNGAADLCFRFHPYLKRRHGCVVMIGSVASFISLRRTPAYTASKAGLLGLARVLADQWAHDGVRVNVVAPGFVETRMTQWARESEAAYRALLKTLPARRFGRPEEIAPAVLFLASPEASYITGQSLAIDGGLLLR</sequence>
<dbReference type="PRINTS" id="PR00081">
    <property type="entry name" value="GDHRDH"/>
</dbReference>
<dbReference type="InterPro" id="IPR051122">
    <property type="entry name" value="SDR_DHRS6-like"/>
</dbReference>
<dbReference type="PANTHER" id="PTHR43477:SF1">
    <property type="entry name" value="DIHYDROANTICAPSIN 7-DEHYDROGENASE"/>
    <property type="match status" value="1"/>
</dbReference>
<evidence type="ECO:0000256" key="1">
    <source>
        <dbReference type="ARBA" id="ARBA00006484"/>
    </source>
</evidence>
<comment type="caution">
    <text evidence="3">The sequence shown here is derived from an EMBL/GenBank/DDBJ whole genome shotgun (WGS) entry which is preliminary data.</text>
</comment>
<dbReference type="Proteomes" id="UP001465331">
    <property type="component" value="Unassembled WGS sequence"/>
</dbReference>
<organism evidence="3 4">
    <name type="scientific">Sinimarinibacterium thermocellulolyticum</name>
    <dbReference type="NCBI Taxonomy" id="3170016"/>
    <lineage>
        <taxon>Bacteria</taxon>
        <taxon>Pseudomonadati</taxon>
        <taxon>Pseudomonadota</taxon>
        <taxon>Gammaproteobacteria</taxon>
        <taxon>Nevskiales</taxon>
        <taxon>Nevskiaceae</taxon>
        <taxon>Sinimarinibacterium</taxon>
    </lineage>
</organism>
<dbReference type="InterPro" id="IPR020904">
    <property type="entry name" value="Sc_DH/Rdtase_CS"/>
</dbReference>
<accession>A0ABV2ADM0</accession>
<dbReference type="PROSITE" id="PS00061">
    <property type="entry name" value="ADH_SHORT"/>
    <property type="match status" value="1"/>
</dbReference>
<name>A0ABV2ADM0_9GAMM</name>
<keyword evidence="2" id="KW-0560">Oxidoreductase</keyword>
<dbReference type="Pfam" id="PF13561">
    <property type="entry name" value="adh_short_C2"/>
    <property type="match status" value="1"/>
</dbReference>